<dbReference type="GO" id="GO:0030951">
    <property type="term" value="P:establishment or maintenance of microtubule cytoskeleton polarity"/>
    <property type="evidence" value="ECO:0007669"/>
    <property type="project" value="InterPro"/>
</dbReference>
<dbReference type="InterPro" id="IPR000357">
    <property type="entry name" value="HEAT"/>
</dbReference>
<evidence type="ECO:0000256" key="1">
    <source>
        <dbReference type="ARBA" id="ARBA00004245"/>
    </source>
</evidence>
<keyword evidence="2" id="KW-0963">Cytoplasm</keyword>
<organism evidence="10">
    <name type="scientific">Angiostrongylus costaricensis</name>
    <name type="common">Nematode worm</name>
    <dbReference type="NCBI Taxonomy" id="334426"/>
    <lineage>
        <taxon>Eukaryota</taxon>
        <taxon>Metazoa</taxon>
        <taxon>Ecdysozoa</taxon>
        <taxon>Nematoda</taxon>
        <taxon>Chromadorea</taxon>
        <taxon>Rhabditida</taxon>
        <taxon>Rhabditina</taxon>
        <taxon>Rhabditomorpha</taxon>
        <taxon>Strongyloidea</taxon>
        <taxon>Metastrongylidae</taxon>
        <taxon>Angiostrongylus</taxon>
    </lineage>
</organism>
<dbReference type="EMBL" id="UYYA01004394">
    <property type="protein sequence ID" value="VDM61601.1"/>
    <property type="molecule type" value="Genomic_DNA"/>
</dbReference>
<dbReference type="GO" id="GO:0051010">
    <property type="term" value="F:microtubule plus-end binding"/>
    <property type="evidence" value="ECO:0007669"/>
    <property type="project" value="InterPro"/>
</dbReference>
<dbReference type="Gene3D" id="1.25.10.10">
    <property type="entry name" value="Leucine-rich Repeat Variant"/>
    <property type="match status" value="2"/>
</dbReference>
<dbReference type="FunFam" id="1.25.10.10:FF:000019">
    <property type="entry name" value="Cytoskeleton-associated protein 5"/>
    <property type="match status" value="1"/>
</dbReference>
<dbReference type="OrthoDB" id="205662at2759"/>
<dbReference type="GO" id="GO:0046785">
    <property type="term" value="P:microtubule polymerization"/>
    <property type="evidence" value="ECO:0007669"/>
    <property type="project" value="InterPro"/>
</dbReference>
<feature type="repeat" description="HEAT" evidence="6">
    <location>
        <begin position="178"/>
        <end position="210"/>
    </location>
</feature>
<proteinExistence type="inferred from homology"/>
<comment type="similarity">
    <text evidence="5">Belongs to the TOG/XMAP215 family.</text>
</comment>
<dbReference type="SUPFAM" id="SSF48371">
    <property type="entry name" value="ARM repeat"/>
    <property type="match status" value="1"/>
</dbReference>
<dbReference type="Proteomes" id="UP000267027">
    <property type="component" value="Unassembled WGS sequence"/>
</dbReference>
<dbReference type="WBParaSite" id="ACOC_0001001501-mRNA-1">
    <property type="protein sequence ID" value="ACOC_0001001501-mRNA-1"/>
    <property type="gene ID" value="ACOC_0001001501"/>
</dbReference>
<dbReference type="Pfam" id="PF21041">
    <property type="entry name" value="XMAP215_CLASP_TOG"/>
    <property type="match status" value="1"/>
</dbReference>
<accession>A0A0R3PVG0</accession>
<gene>
    <name evidence="8" type="ORF">ACOC_LOCUS10016</name>
</gene>
<dbReference type="PANTHER" id="PTHR12609">
    <property type="entry name" value="MICROTUBULE ASSOCIATED PROTEIN XMAP215"/>
    <property type="match status" value="1"/>
</dbReference>
<feature type="domain" description="TOG" evidence="7">
    <location>
        <begin position="3"/>
        <end position="239"/>
    </location>
</feature>
<evidence type="ECO:0000256" key="2">
    <source>
        <dbReference type="ARBA" id="ARBA00022490"/>
    </source>
</evidence>
<evidence type="ECO:0000259" key="7">
    <source>
        <dbReference type="SMART" id="SM01349"/>
    </source>
</evidence>
<evidence type="ECO:0000313" key="10">
    <source>
        <dbReference type="WBParaSite" id="ACOC_0001001501-mRNA-1"/>
    </source>
</evidence>
<dbReference type="PROSITE" id="PS50077">
    <property type="entry name" value="HEAT_REPEAT"/>
    <property type="match status" value="2"/>
</dbReference>
<evidence type="ECO:0000313" key="8">
    <source>
        <dbReference type="EMBL" id="VDM61601.1"/>
    </source>
</evidence>
<evidence type="ECO:0000256" key="5">
    <source>
        <dbReference type="ARBA" id="ARBA00025722"/>
    </source>
</evidence>
<dbReference type="InterPro" id="IPR021133">
    <property type="entry name" value="HEAT_type_2"/>
</dbReference>
<dbReference type="SMART" id="SM01349">
    <property type="entry name" value="TOG"/>
    <property type="match status" value="2"/>
</dbReference>
<dbReference type="InterPro" id="IPR011989">
    <property type="entry name" value="ARM-like"/>
</dbReference>
<evidence type="ECO:0000256" key="6">
    <source>
        <dbReference type="PROSITE-ProRule" id="PRU00103"/>
    </source>
</evidence>
<dbReference type="InterPro" id="IPR048491">
    <property type="entry name" value="XMAP215_CLASP_TOG"/>
</dbReference>
<keyword evidence="9" id="KW-1185">Reference proteome</keyword>
<sequence length="480" mass="53596">MDEWILLDEVDVIALWPKEQQKNVESSKWQERKEALEVLAQLIEKHPRLSTVSMTIYGEVMDNLKKILAHDSNINVVAVALRVLGGLARGLRNQFSCFVSMVWSVMLEKAKDKKPAVQSALGIALDAVSDSCGSDRITKDLCEHLLKPNPQSKQCLCSFLFRYFIRQNELSMEFAKAVLPIVVKLVSDSSPSVREAACSSLGSARRLLGKGLDVFLNPLISEKTKLDKQYATMEFSVLYCYVYQVASKKWQERKEAFDSILSIMESAPRVAISPQLQQIMTTILKVMDKDVNINVASTCAKSMTKLALSMRTDFAVMVMAVVFDKLKEKKAVLRSELVELCDAAATTTPLECYTEAVCDGLAKSNPQSRAQTALFLSRLLSRHNSSTFPIEAIKQIMPGILKCSSDADGEVREAAFRVMAAILRCVGMPASKRFLCTLILFEKIRAEFGDKAAPEILRLRVSITKNPKVRWPVVLDVTRL</sequence>
<dbReference type="AlphaFoldDB" id="A0A0R3PVG0"/>
<evidence type="ECO:0000313" key="9">
    <source>
        <dbReference type="Proteomes" id="UP000267027"/>
    </source>
</evidence>
<dbReference type="OMA" id="IDQWIYC"/>
<evidence type="ECO:0000256" key="3">
    <source>
        <dbReference type="ARBA" id="ARBA00022737"/>
    </source>
</evidence>
<dbReference type="GO" id="GO:0005856">
    <property type="term" value="C:cytoskeleton"/>
    <property type="evidence" value="ECO:0007669"/>
    <property type="project" value="UniProtKB-SubCell"/>
</dbReference>
<reference evidence="8 9" key="2">
    <citation type="submission" date="2018-11" db="EMBL/GenBank/DDBJ databases">
        <authorList>
            <consortium name="Pathogen Informatics"/>
        </authorList>
    </citation>
    <scope>NUCLEOTIDE SEQUENCE [LARGE SCALE GENOMIC DNA]</scope>
    <source>
        <strain evidence="8 9">Costa Rica</strain>
    </source>
</reference>
<comment type="subcellular location">
    <subcellularLocation>
        <location evidence="1">Cytoplasm</location>
        <location evidence="1">Cytoskeleton</location>
    </subcellularLocation>
</comment>
<keyword evidence="3" id="KW-0677">Repeat</keyword>
<feature type="repeat" description="HEAT" evidence="6">
    <location>
        <begin position="396"/>
        <end position="434"/>
    </location>
</feature>
<keyword evidence="4" id="KW-0206">Cytoskeleton</keyword>
<dbReference type="InterPro" id="IPR034085">
    <property type="entry name" value="TOG"/>
</dbReference>
<dbReference type="InterPro" id="IPR045110">
    <property type="entry name" value="XMAP215"/>
</dbReference>
<evidence type="ECO:0000256" key="4">
    <source>
        <dbReference type="ARBA" id="ARBA00023212"/>
    </source>
</evidence>
<name>A0A0R3PVG0_ANGCS</name>
<dbReference type="GO" id="GO:0007051">
    <property type="term" value="P:spindle organization"/>
    <property type="evidence" value="ECO:0007669"/>
    <property type="project" value="InterPro"/>
</dbReference>
<dbReference type="InterPro" id="IPR016024">
    <property type="entry name" value="ARM-type_fold"/>
</dbReference>
<dbReference type="Pfam" id="PF02985">
    <property type="entry name" value="HEAT"/>
    <property type="match status" value="1"/>
</dbReference>
<dbReference type="STRING" id="334426.A0A0R3PVG0"/>
<reference evidence="10" key="1">
    <citation type="submission" date="2016-04" db="UniProtKB">
        <authorList>
            <consortium name="WormBaseParasite"/>
        </authorList>
    </citation>
    <scope>IDENTIFICATION</scope>
</reference>
<protein>
    <submittedName>
        <fullName evidence="10">TOG domain-containing protein</fullName>
    </submittedName>
</protein>
<feature type="domain" description="TOG" evidence="7">
    <location>
        <begin position="240"/>
        <end position="458"/>
    </location>
</feature>
<dbReference type="GO" id="GO:0061863">
    <property type="term" value="F:microtubule plus end polymerase"/>
    <property type="evidence" value="ECO:0007669"/>
    <property type="project" value="InterPro"/>
</dbReference>